<dbReference type="PROSITE" id="PS51257">
    <property type="entry name" value="PROKAR_LIPOPROTEIN"/>
    <property type="match status" value="1"/>
</dbReference>
<feature type="disulfide bond" evidence="7">
    <location>
        <begin position="640"/>
        <end position="649"/>
    </location>
</feature>
<reference evidence="11 12" key="1">
    <citation type="journal article" date="2019" name="Nat. Plants">
        <title>Genome sequencing of Musa balbisiana reveals subgenome evolution and function divergence in polyploid bananas.</title>
        <authorList>
            <person name="Yao X."/>
        </authorList>
    </citation>
    <scope>NUCLEOTIDE SEQUENCE [LARGE SCALE GENOMIC DNA]</scope>
    <source>
        <strain evidence="12">cv. DH-PKW</strain>
        <tissue evidence="11">Leaves</tissue>
    </source>
</reference>
<name>A0A4S8KDN3_MUSBA</name>
<dbReference type="PANTHER" id="PTHR14319:SF3">
    <property type="entry name" value="TRANSMEMBRANE PROTEIN-LIKE PROTEIN"/>
    <property type="match status" value="1"/>
</dbReference>
<evidence type="ECO:0000313" key="12">
    <source>
        <dbReference type="Proteomes" id="UP000317650"/>
    </source>
</evidence>
<keyword evidence="9" id="KW-0732">Signal</keyword>
<dbReference type="PROSITE" id="PS00022">
    <property type="entry name" value="EGF_1"/>
    <property type="match status" value="1"/>
</dbReference>
<evidence type="ECO:0000256" key="7">
    <source>
        <dbReference type="PROSITE-ProRule" id="PRU00076"/>
    </source>
</evidence>
<feature type="transmembrane region" description="Helical" evidence="8">
    <location>
        <begin position="770"/>
        <end position="791"/>
    </location>
</feature>
<comment type="similarity">
    <text evidence="2">Belongs to the TMEM8 family.</text>
</comment>
<feature type="transmembrane region" description="Helical" evidence="8">
    <location>
        <begin position="723"/>
        <end position="740"/>
    </location>
</feature>
<proteinExistence type="inferred from homology"/>
<dbReference type="InterPro" id="IPR000742">
    <property type="entry name" value="EGF"/>
</dbReference>
<evidence type="ECO:0000256" key="8">
    <source>
        <dbReference type="SAM" id="Phobius"/>
    </source>
</evidence>
<dbReference type="EMBL" id="PYDT01000001">
    <property type="protein sequence ID" value="THU73287.1"/>
    <property type="molecule type" value="Genomic_DNA"/>
</dbReference>
<evidence type="ECO:0000256" key="6">
    <source>
        <dbReference type="ARBA" id="ARBA00023136"/>
    </source>
</evidence>
<dbReference type="Proteomes" id="UP000317650">
    <property type="component" value="Chromosome 4"/>
</dbReference>
<gene>
    <name evidence="11" type="ORF">C4D60_Mb04t21210</name>
</gene>
<dbReference type="AlphaFoldDB" id="A0A4S8KDN3"/>
<keyword evidence="7" id="KW-0245">EGF-like domain</keyword>
<feature type="domain" description="EGF-like" evidence="10">
    <location>
        <begin position="609"/>
        <end position="650"/>
    </location>
</feature>
<comment type="subcellular location">
    <subcellularLocation>
        <location evidence="1">Cell membrane</location>
        <topology evidence="1">Multi-pass membrane protein</topology>
    </subcellularLocation>
</comment>
<feature type="disulfide bond" evidence="7">
    <location>
        <begin position="613"/>
        <end position="623"/>
    </location>
</feature>
<evidence type="ECO:0000256" key="2">
    <source>
        <dbReference type="ARBA" id="ARBA00005542"/>
    </source>
</evidence>
<feature type="chain" id="PRO_5020691041" description="EGF-like domain-containing protein" evidence="9">
    <location>
        <begin position="22"/>
        <end position="901"/>
    </location>
</feature>
<keyword evidence="4 8" id="KW-0812">Transmembrane</keyword>
<organism evidence="11 12">
    <name type="scientific">Musa balbisiana</name>
    <name type="common">Banana</name>
    <dbReference type="NCBI Taxonomy" id="52838"/>
    <lineage>
        <taxon>Eukaryota</taxon>
        <taxon>Viridiplantae</taxon>
        <taxon>Streptophyta</taxon>
        <taxon>Embryophyta</taxon>
        <taxon>Tracheophyta</taxon>
        <taxon>Spermatophyta</taxon>
        <taxon>Magnoliopsida</taxon>
        <taxon>Liliopsida</taxon>
        <taxon>Zingiberales</taxon>
        <taxon>Musaceae</taxon>
        <taxon>Musa</taxon>
    </lineage>
</organism>
<dbReference type="PROSITE" id="PS50026">
    <property type="entry name" value="EGF_3"/>
    <property type="match status" value="1"/>
</dbReference>
<feature type="transmembrane region" description="Helical" evidence="8">
    <location>
        <begin position="747"/>
        <end position="764"/>
    </location>
</feature>
<dbReference type="STRING" id="52838.A0A4S8KDN3"/>
<dbReference type="Pfam" id="PF12036">
    <property type="entry name" value="DUF3522"/>
    <property type="match status" value="1"/>
</dbReference>
<comment type="caution">
    <text evidence="11">The sequence shown here is derived from an EMBL/GenBank/DDBJ whole genome shotgun (WGS) entry which is preliminary data.</text>
</comment>
<protein>
    <recommendedName>
        <fullName evidence="10">EGF-like domain-containing protein</fullName>
    </recommendedName>
</protein>
<keyword evidence="6 8" id="KW-0472">Membrane</keyword>
<dbReference type="PANTHER" id="PTHR14319">
    <property type="entry name" value="FIVE-SPAN TRANSMEMBRANE PROTEIN M83"/>
    <property type="match status" value="1"/>
</dbReference>
<keyword evidence="5 8" id="KW-1133">Transmembrane helix</keyword>
<dbReference type="GO" id="GO:0005886">
    <property type="term" value="C:plasma membrane"/>
    <property type="evidence" value="ECO:0007669"/>
    <property type="project" value="UniProtKB-SubCell"/>
</dbReference>
<feature type="transmembrane region" description="Helical" evidence="8">
    <location>
        <begin position="829"/>
        <end position="849"/>
    </location>
</feature>
<accession>A0A4S8KDN3</accession>
<comment type="caution">
    <text evidence="7">Lacks conserved residue(s) required for the propagation of feature annotation.</text>
</comment>
<evidence type="ECO:0000256" key="3">
    <source>
        <dbReference type="ARBA" id="ARBA00022475"/>
    </source>
</evidence>
<sequence>MAALNLRLLVLLYSWAMATVGFSSCQAPSVVSSFSRPKVWLGPYDWTYLRGPQTLQDKEQAKQHPKSNLPLVCFRGGSPPIPDVSGIHLDDSLSKFVLYGSFGGASNLSVIDQCIPFQKNLSVTLTNELISPGIWYFGFFNGLGPARTQSKMINRGKAYIFSISIVIEGCSTMGVWGPYCNQSVNMIPCFQSSIDRQSRKLLDLNMYSWGSLNHMAQAGEYKEANYHLSSKWMTTTYKQVDNNASMFVTAENLVTCNNTIELSCLRNGELNIFAVDIISITSQFVVSLTDLRFNQTSSTENLGNFSGILLMSYARYNAMPLKSLHDYSTDVSRAPLIVNSPKVGRWYIAFQAVNQTEANGTMQETFLNGSLCFSFMLQVPECSSGKAGFNCTWEAHTLQVVGVEDFLQQLDEALGQSFRLLECEKEGCDWKKLAIAAQNSSLSSPRCSEAAKLGPVGSLLKASLRASKNSAVPFASYYLPDSELGSTDASFSLDNLLSNSSVEQTAWTYFFFDIPTGAAGANMHVRLSSDTKLNYGVYTKFSGLLSMDNWDYFANSTSSSNDSMFLASDDSSGKNIDFYVLSAREGTWCIGLEHPSNANNKYQTTMSIWLEGCPNHCSHHGACRNSIDESGLTFYSYCACDRDHGGFDCSNELVTHKGHIWQSIFLVASNAAAILPAFWALRQKAFAEWVLFTSSGISSGLYHACDRGTWCVLSFHVLQFLDFWLSFMAVVSTFIYMATIDEASKRAIHTSISILTALLAATGATRSANIAIVVAIGTAGLLLGWFLEFSVHRAIHCPLRFNLNMPERWQNLRSWLQNLIRTLQKRFHWLYLLLGFFTLALAAACWTLEANESYWIWHSFWHITIYTSSFFFLYSMRTNESNEQQEPAYELTRQDSLPRTE</sequence>
<evidence type="ECO:0000313" key="11">
    <source>
        <dbReference type="EMBL" id="THU73287.1"/>
    </source>
</evidence>
<keyword evidence="7" id="KW-1015">Disulfide bond</keyword>
<evidence type="ECO:0000259" key="10">
    <source>
        <dbReference type="PROSITE" id="PS50026"/>
    </source>
</evidence>
<evidence type="ECO:0000256" key="1">
    <source>
        <dbReference type="ARBA" id="ARBA00004651"/>
    </source>
</evidence>
<evidence type="ECO:0000256" key="5">
    <source>
        <dbReference type="ARBA" id="ARBA00022989"/>
    </source>
</evidence>
<feature type="signal peptide" evidence="9">
    <location>
        <begin position="1"/>
        <end position="21"/>
    </location>
</feature>
<keyword evidence="12" id="KW-1185">Reference proteome</keyword>
<evidence type="ECO:0000256" key="9">
    <source>
        <dbReference type="SAM" id="SignalP"/>
    </source>
</evidence>
<dbReference type="InterPro" id="IPR021910">
    <property type="entry name" value="NGX6/PGAP6/MYMK"/>
</dbReference>
<keyword evidence="3" id="KW-1003">Cell membrane</keyword>
<evidence type="ECO:0000256" key="4">
    <source>
        <dbReference type="ARBA" id="ARBA00022692"/>
    </source>
</evidence>
<feature type="transmembrane region" description="Helical" evidence="8">
    <location>
        <begin position="855"/>
        <end position="874"/>
    </location>
</feature>